<accession>A0A5R9DST0</accession>
<dbReference type="GO" id="GO:0016491">
    <property type="term" value="F:oxidoreductase activity"/>
    <property type="evidence" value="ECO:0007669"/>
    <property type="project" value="UniProtKB-KW"/>
</dbReference>
<dbReference type="Gene3D" id="3.40.50.360">
    <property type="match status" value="1"/>
</dbReference>
<dbReference type="OrthoDB" id="9812295at2"/>
<evidence type="ECO:0000313" key="5">
    <source>
        <dbReference type="EMBL" id="TLQ39828.1"/>
    </source>
</evidence>
<dbReference type="InterPro" id="IPR005025">
    <property type="entry name" value="FMN_Rdtase-like_dom"/>
</dbReference>
<dbReference type="Pfam" id="PF03358">
    <property type="entry name" value="FMN_red"/>
    <property type="match status" value="1"/>
</dbReference>
<dbReference type="PANTHER" id="PTHR43408:SF2">
    <property type="entry name" value="FMN REDUCTASE (NADPH)"/>
    <property type="match status" value="1"/>
</dbReference>
<keyword evidence="1" id="KW-0285">Flavoprotein</keyword>
<dbReference type="Proteomes" id="UP000306420">
    <property type="component" value="Unassembled WGS sequence"/>
</dbReference>
<dbReference type="PANTHER" id="PTHR43408">
    <property type="entry name" value="FMN REDUCTASE (NADPH)"/>
    <property type="match status" value="1"/>
</dbReference>
<name>A0A5R9DST0_9LACT</name>
<evidence type="ECO:0000256" key="2">
    <source>
        <dbReference type="ARBA" id="ARBA00022643"/>
    </source>
</evidence>
<comment type="caution">
    <text evidence="5">The sequence shown here is derived from an EMBL/GenBank/DDBJ whole genome shotgun (WGS) entry which is preliminary data.</text>
</comment>
<dbReference type="InterPro" id="IPR051814">
    <property type="entry name" value="NAD(P)H-dep_FMN_reductase"/>
</dbReference>
<dbReference type="InterPro" id="IPR029039">
    <property type="entry name" value="Flavoprotein-like_sf"/>
</dbReference>
<feature type="domain" description="NADPH-dependent FMN reductase-like" evidence="4">
    <location>
        <begin position="8"/>
        <end position="153"/>
    </location>
</feature>
<keyword evidence="2" id="KW-0288">FMN</keyword>
<organism evidence="5 6">
    <name type="scientific">Ruoffia tabacinasalis</name>
    <dbReference type="NCBI Taxonomy" id="87458"/>
    <lineage>
        <taxon>Bacteria</taxon>
        <taxon>Bacillati</taxon>
        <taxon>Bacillota</taxon>
        <taxon>Bacilli</taxon>
        <taxon>Lactobacillales</taxon>
        <taxon>Aerococcaceae</taxon>
        <taxon>Ruoffia</taxon>
    </lineage>
</organism>
<evidence type="ECO:0000256" key="1">
    <source>
        <dbReference type="ARBA" id="ARBA00022630"/>
    </source>
</evidence>
<dbReference type="AlphaFoldDB" id="A0A5R9DST0"/>
<dbReference type="EMBL" id="VBSP01000046">
    <property type="protein sequence ID" value="TLQ39828.1"/>
    <property type="molecule type" value="Genomic_DNA"/>
</dbReference>
<dbReference type="SUPFAM" id="SSF52218">
    <property type="entry name" value="Flavoproteins"/>
    <property type="match status" value="1"/>
</dbReference>
<sequence length="195" mass="22256">MARSNRLKILILSASTGGTKTKRITTTFYNLMKESYKTEHDIRYLNIQDKKIQFSDGRNYLDYSGDTLEVASAIMESDVIMFGAPIFQASIPAALKNLFDLLPVRAFDRKVIGLIITGGSLRHYLVPETQIKPIIHYMHGVIIPKYVYAIDTDFNTDGTVNDEIELRLQTLLDDTISISETYKEVWNKQDDMFGF</sequence>
<evidence type="ECO:0000313" key="6">
    <source>
        <dbReference type="Proteomes" id="UP000306420"/>
    </source>
</evidence>
<protein>
    <submittedName>
        <fullName evidence="5">NAD(P)H-dependent oxidoreductase</fullName>
    </submittedName>
</protein>
<proteinExistence type="predicted"/>
<keyword evidence="3" id="KW-0560">Oxidoreductase</keyword>
<evidence type="ECO:0000256" key="3">
    <source>
        <dbReference type="ARBA" id="ARBA00023002"/>
    </source>
</evidence>
<reference evidence="5 6" key="1">
    <citation type="submission" date="2019-05" db="EMBL/GenBank/DDBJ databases">
        <title>The metagenome of a microbial culture collection derived from dairy environment covers the genomic content of the human microbiome.</title>
        <authorList>
            <person name="Roder T."/>
            <person name="Wuthrich D."/>
            <person name="Sattari Z."/>
            <person name="Von Ah U."/>
            <person name="Bar C."/>
            <person name="Ronchi F."/>
            <person name="Macpherson A.J."/>
            <person name="Ganal-Vonarburg S.C."/>
            <person name="Bruggmann R."/>
            <person name="Vergeres G."/>
        </authorList>
    </citation>
    <scope>NUCLEOTIDE SEQUENCE [LARGE SCALE GENOMIC DNA]</scope>
    <source>
        <strain evidence="5 6">FAM 24227</strain>
    </source>
</reference>
<gene>
    <name evidence="5" type="ORF">FEZ33_10115</name>
</gene>
<evidence type="ECO:0000259" key="4">
    <source>
        <dbReference type="Pfam" id="PF03358"/>
    </source>
</evidence>